<reference evidence="2" key="1">
    <citation type="journal article" date="2014" name="Int. J. Syst. Evol. Microbiol.">
        <title>Complete genome sequence of Corynebacterium casei LMG S-19264T (=DSM 44701T), isolated from a smear-ripened cheese.</title>
        <authorList>
            <consortium name="US DOE Joint Genome Institute (JGI-PGF)"/>
            <person name="Walter F."/>
            <person name="Albersmeier A."/>
            <person name="Kalinowski J."/>
            <person name="Ruckert C."/>
        </authorList>
    </citation>
    <scope>NUCLEOTIDE SEQUENCE</scope>
    <source>
        <strain evidence="2">JCM 5016</strain>
    </source>
</reference>
<gene>
    <name evidence="2" type="ORF">GCM10010389_62700</name>
</gene>
<dbReference type="EMBL" id="BMWH01000041">
    <property type="protein sequence ID" value="GHA15610.1"/>
    <property type="molecule type" value="Genomic_DNA"/>
</dbReference>
<keyword evidence="3" id="KW-1185">Reference proteome</keyword>
<name>A0A918RWR6_9ACTN</name>
<evidence type="ECO:0000313" key="2">
    <source>
        <dbReference type="EMBL" id="GHA15610.1"/>
    </source>
</evidence>
<protein>
    <submittedName>
        <fullName evidence="2">Uncharacterized protein</fullName>
    </submittedName>
</protein>
<dbReference type="AlphaFoldDB" id="A0A918RWR6"/>
<organism evidence="2 3">
    <name type="scientific">Streptomyces echinoruber</name>
    <dbReference type="NCBI Taxonomy" id="68898"/>
    <lineage>
        <taxon>Bacteria</taxon>
        <taxon>Bacillati</taxon>
        <taxon>Actinomycetota</taxon>
        <taxon>Actinomycetes</taxon>
        <taxon>Kitasatosporales</taxon>
        <taxon>Streptomycetaceae</taxon>
        <taxon>Streptomyces</taxon>
    </lineage>
</organism>
<dbReference type="Proteomes" id="UP000623010">
    <property type="component" value="Unassembled WGS sequence"/>
</dbReference>
<feature type="region of interest" description="Disordered" evidence="1">
    <location>
        <begin position="1"/>
        <end position="70"/>
    </location>
</feature>
<evidence type="ECO:0000256" key="1">
    <source>
        <dbReference type="SAM" id="MobiDB-lite"/>
    </source>
</evidence>
<comment type="caution">
    <text evidence="2">The sequence shown here is derived from an EMBL/GenBank/DDBJ whole genome shotgun (WGS) entry which is preliminary data.</text>
</comment>
<accession>A0A918RWR6</accession>
<evidence type="ECO:0000313" key="3">
    <source>
        <dbReference type="Proteomes" id="UP000623010"/>
    </source>
</evidence>
<reference evidence="2" key="2">
    <citation type="submission" date="2020-09" db="EMBL/GenBank/DDBJ databases">
        <authorList>
            <person name="Sun Q."/>
            <person name="Ohkuma M."/>
        </authorList>
    </citation>
    <scope>NUCLEOTIDE SEQUENCE</scope>
    <source>
        <strain evidence="2">JCM 5016</strain>
    </source>
</reference>
<sequence>MRDGRRDGVPGGREAAERGGPARPDTGPPGHRPARTPGCPGVGAARERGSRQPGRRCRGPAVPPRAAAQQMGAGRRVARAAACRQAGGDAVLDRGGFLTGVLELRPDAGHFQPQPADARQHAAVRCPAGGGRGVTALRLEPGQLPVEQGGLLRRVVHDTCGAAELDGRVEAGRYAVFGRDVRGGLPGAGDVDVVVDHAQQHLGSRLQRGPQRVGAGEVGDGLAALGVVGEVQRLHERRFAGRAVDGELAEGAPGQPVLPLGVVAGGVPGVDQHHNSAR</sequence>
<proteinExistence type="predicted"/>